<reference evidence="2" key="1">
    <citation type="submission" date="2023-08" db="EMBL/GenBank/DDBJ databases">
        <title>Mucin Metabolism Genes Underlie the Key Renovations of Bacteroides xylanisolvens Genomes in Captive Great Apes.</title>
        <authorList>
            <person name="Nishida A.H."/>
        </authorList>
    </citation>
    <scope>NUCLEOTIDE SEQUENCE</scope>
    <source>
        <strain evidence="2">P19.10B</strain>
    </source>
</reference>
<evidence type="ECO:0000256" key="1">
    <source>
        <dbReference type="SAM" id="Phobius"/>
    </source>
</evidence>
<feature type="non-terminal residue" evidence="2">
    <location>
        <position position="169"/>
    </location>
</feature>
<evidence type="ECO:0000313" key="3">
    <source>
        <dbReference type="Proteomes" id="UP001197958"/>
    </source>
</evidence>
<sequence length="169" mass="19005">MENSQLKDLQEEVSEATKQYILTTFNSENGMKTYYLQMSNIIRSAHINPPIDTEYNSLKKLSKKLKQYCTFIQTLGEHEWDKGIADIQKALGIYLMQNNIESKERKQTNQEIASQLQFIVFLGSVVILGGLSGSVVILGGLSLVNSLHAYTFASLKRKKLISTTPLNDA</sequence>
<protein>
    <submittedName>
        <fullName evidence="2">Uncharacterized protein</fullName>
    </submittedName>
</protein>
<feature type="transmembrane region" description="Helical" evidence="1">
    <location>
        <begin position="112"/>
        <end position="129"/>
    </location>
</feature>
<keyword evidence="1" id="KW-0812">Transmembrane</keyword>
<gene>
    <name evidence="2" type="ORF">LDZ35_06950</name>
</gene>
<dbReference type="AlphaFoldDB" id="A0AAW4SH73"/>
<organism evidence="2 3">
    <name type="scientific">Bacteroides xylanisolvens</name>
    <dbReference type="NCBI Taxonomy" id="371601"/>
    <lineage>
        <taxon>Bacteria</taxon>
        <taxon>Pseudomonadati</taxon>
        <taxon>Bacteroidota</taxon>
        <taxon>Bacteroidia</taxon>
        <taxon>Bacteroidales</taxon>
        <taxon>Bacteroidaceae</taxon>
        <taxon>Bacteroides</taxon>
    </lineage>
</organism>
<keyword evidence="1" id="KW-1133">Transmembrane helix</keyword>
<accession>A0AAW4SH73</accession>
<dbReference type="Proteomes" id="UP001197958">
    <property type="component" value="Unassembled WGS sequence"/>
</dbReference>
<evidence type="ECO:0000313" key="2">
    <source>
        <dbReference type="EMBL" id="MCA4522944.1"/>
    </source>
</evidence>
<name>A0AAW4SH73_9BACE</name>
<comment type="caution">
    <text evidence="2">The sequence shown here is derived from an EMBL/GenBank/DDBJ whole genome shotgun (WGS) entry which is preliminary data.</text>
</comment>
<dbReference type="EMBL" id="JAIWWW010000016">
    <property type="protein sequence ID" value="MCA4522944.1"/>
    <property type="molecule type" value="Genomic_DNA"/>
</dbReference>
<keyword evidence="1" id="KW-0472">Membrane</keyword>
<proteinExistence type="predicted"/>